<dbReference type="RefSeq" id="XP_060029417.1">
    <property type="nucleotide sequence ID" value="XM_060173434.1"/>
</dbReference>
<dbReference type="GeneID" id="132533140"/>
<feature type="compositionally biased region" description="Low complexity" evidence="1">
    <location>
        <begin position="150"/>
        <end position="165"/>
    </location>
</feature>
<keyword evidence="4" id="KW-1185">Reference proteome</keyword>
<dbReference type="SMART" id="SM00200">
    <property type="entry name" value="SEA"/>
    <property type="match status" value="1"/>
</dbReference>
<feature type="compositionally biased region" description="Low complexity" evidence="1">
    <location>
        <begin position="173"/>
        <end position="226"/>
    </location>
</feature>
<accession>A0ABM3VYL2</accession>
<organism evidence="4 5">
    <name type="scientific">Erinaceus europaeus</name>
    <name type="common">Western European hedgehog</name>
    <dbReference type="NCBI Taxonomy" id="9365"/>
    <lineage>
        <taxon>Eukaryota</taxon>
        <taxon>Metazoa</taxon>
        <taxon>Chordata</taxon>
        <taxon>Craniata</taxon>
        <taxon>Vertebrata</taxon>
        <taxon>Euteleostomi</taxon>
        <taxon>Mammalia</taxon>
        <taxon>Eutheria</taxon>
        <taxon>Laurasiatheria</taxon>
        <taxon>Eulipotyphla</taxon>
        <taxon>Erinaceidae</taxon>
        <taxon>Erinaceinae</taxon>
        <taxon>Erinaceus</taxon>
    </lineage>
</organism>
<dbReference type="PROSITE" id="PS50024">
    <property type="entry name" value="SEA"/>
    <property type="match status" value="1"/>
</dbReference>
<gene>
    <name evidence="5" type="primary">LOC132533140</name>
</gene>
<dbReference type="InterPro" id="IPR036364">
    <property type="entry name" value="SEA_dom_sf"/>
</dbReference>
<keyword evidence="2" id="KW-0472">Membrane</keyword>
<feature type="region of interest" description="Disordered" evidence="1">
    <location>
        <begin position="131"/>
        <end position="233"/>
    </location>
</feature>
<name>A0ABM3VYL2_ERIEU</name>
<dbReference type="PANTHER" id="PTHR37999:SF2">
    <property type="entry name" value="MUCIN-17"/>
    <property type="match status" value="1"/>
</dbReference>
<dbReference type="InterPro" id="IPR053311">
    <property type="entry name" value="Mucosal_Integrity_Assoc"/>
</dbReference>
<evidence type="ECO:0000259" key="3">
    <source>
        <dbReference type="PROSITE" id="PS50024"/>
    </source>
</evidence>
<dbReference type="PANTHER" id="PTHR37999">
    <property type="entry name" value="MUCIN-17"/>
    <property type="match status" value="1"/>
</dbReference>
<evidence type="ECO:0000313" key="4">
    <source>
        <dbReference type="Proteomes" id="UP001652624"/>
    </source>
</evidence>
<dbReference type="Proteomes" id="UP001652624">
    <property type="component" value="Chromosome 15"/>
</dbReference>
<protein>
    <submittedName>
        <fullName evidence="5">Mucin-3A-like</fullName>
    </submittedName>
</protein>
<sequence length="563" mass="60097">MSSSVSSMEISSVLTNTTSSNSMILANPLGANESSRNSYLNTSNTSQLVPFESALRSSFHQTSITPFTVIFSTTPCPESVSVTIVPASPTAPCIETGTSGPVTSAPTLPVSVLISTTALITSPSATIMTAAPPVHGSTSATETAPTPVITGDPSTPSSGSDPWSTVPTSTARPPSTLSAATPITPASSTATSPPSATTQTPETTPTPTPTTTNSTSRTPSTTTRRTLQPIKCQNGGSWDGTKCMCPNNFSGARCELPKEELVLDKVQAEVGMEVSVDQDFSLELNDNTSKVYKDFSNSFQAQMKQLYRDVRGYQGVQIQALRPGSIIVDYLVLLELPYSPNLEQEFEQVKTVLTEELRNSSQAGDSCQANQTLCFKPDSVKVNNNTGTVSLSPQAICRRAAAEGYEDFYFAMVAGSSLRCVSNCTAGLDFSLDCNQGQCVLERSGPACRCFYSDTYWYSGPRCEVAVPWKALIGGLAGAGALLLLLLLVLGVYAVRGRRHRLWDEDKQWLDVWNEDATEGTFTNSGLKGEGASNQGDFQVALDTIDPNMQVHIQRPEVASTWM</sequence>
<evidence type="ECO:0000256" key="2">
    <source>
        <dbReference type="SAM" id="Phobius"/>
    </source>
</evidence>
<dbReference type="PROSITE" id="PS00022">
    <property type="entry name" value="EGF_1"/>
    <property type="match status" value="1"/>
</dbReference>
<evidence type="ECO:0000313" key="5">
    <source>
        <dbReference type="RefSeq" id="XP_060029417.1"/>
    </source>
</evidence>
<reference evidence="5" key="1">
    <citation type="submission" date="2025-08" db="UniProtKB">
        <authorList>
            <consortium name="RefSeq"/>
        </authorList>
    </citation>
    <scope>IDENTIFICATION</scope>
</reference>
<dbReference type="InterPro" id="IPR000742">
    <property type="entry name" value="EGF"/>
</dbReference>
<feature type="transmembrane region" description="Helical" evidence="2">
    <location>
        <begin position="471"/>
        <end position="495"/>
    </location>
</feature>
<proteinExistence type="predicted"/>
<dbReference type="InterPro" id="IPR000082">
    <property type="entry name" value="SEA_dom"/>
</dbReference>
<keyword evidence="2" id="KW-1133">Transmembrane helix</keyword>
<keyword evidence="2" id="KW-0812">Transmembrane</keyword>
<dbReference type="Pfam" id="PF01390">
    <property type="entry name" value="SEA"/>
    <property type="match status" value="1"/>
</dbReference>
<dbReference type="Gene3D" id="3.30.70.960">
    <property type="entry name" value="SEA domain"/>
    <property type="match status" value="1"/>
</dbReference>
<evidence type="ECO:0000256" key="1">
    <source>
        <dbReference type="SAM" id="MobiDB-lite"/>
    </source>
</evidence>
<feature type="domain" description="SEA" evidence="3">
    <location>
        <begin position="264"/>
        <end position="387"/>
    </location>
</feature>
<dbReference type="SUPFAM" id="SSF82671">
    <property type="entry name" value="SEA domain"/>
    <property type="match status" value="1"/>
</dbReference>